<dbReference type="RefSeq" id="WP_343771911.1">
    <property type="nucleotide sequence ID" value="NZ_BAAADV010000001.1"/>
</dbReference>
<protein>
    <recommendedName>
        <fullName evidence="2">Water stress and hypersensitive response domain-containing protein</fullName>
    </recommendedName>
</protein>
<keyword evidence="1" id="KW-0812">Transmembrane</keyword>
<dbReference type="Proteomes" id="UP001500420">
    <property type="component" value="Unassembled WGS sequence"/>
</dbReference>
<keyword evidence="1" id="KW-1133">Transmembrane helix</keyword>
<proteinExistence type="predicted"/>
<feature type="domain" description="Water stress and hypersensitive response" evidence="2">
    <location>
        <begin position="47"/>
        <end position="166"/>
    </location>
</feature>
<comment type="caution">
    <text evidence="3">The sequence shown here is derived from an EMBL/GenBank/DDBJ whole genome shotgun (WGS) entry which is preliminary data.</text>
</comment>
<evidence type="ECO:0000313" key="4">
    <source>
        <dbReference type="Proteomes" id="UP001500420"/>
    </source>
</evidence>
<reference evidence="3 4" key="1">
    <citation type="journal article" date="2019" name="Int. J. Syst. Evol. Microbiol.">
        <title>The Global Catalogue of Microorganisms (GCM) 10K type strain sequencing project: providing services to taxonomists for standard genome sequencing and annotation.</title>
        <authorList>
            <consortium name="The Broad Institute Genomics Platform"/>
            <consortium name="The Broad Institute Genome Sequencing Center for Infectious Disease"/>
            <person name="Wu L."/>
            <person name="Ma J."/>
        </authorList>
    </citation>
    <scope>NUCLEOTIDE SEQUENCE [LARGE SCALE GENOMIC DNA]</scope>
    <source>
        <strain evidence="3 4">JCM 16328</strain>
    </source>
</reference>
<dbReference type="Pfam" id="PF03168">
    <property type="entry name" value="LEA_2"/>
    <property type="match status" value="2"/>
</dbReference>
<evidence type="ECO:0000256" key="1">
    <source>
        <dbReference type="SAM" id="Phobius"/>
    </source>
</evidence>
<dbReference type="InterPro" id="IPR004864">
    <property type="entry name" value="LEA_2"/>
</dbReference>
<keyword evidence="4" id="KW-1185">Reference proteome</keyword>
<evidence type="ECO:0000259" key="2">
    <source>
        <dbReference type="SMART" id="SM00769"/>
    </source>
</evidence>
<accession>A0AAV3T5V4</accession>
<dbReference type="GO" id="GO:0009269">
    <property type="term" value="P:response to desiccation"/>
    <property type="evidence" value="ECO:0007669"/>
    <property type="project" value="InterPro"/>
</dbReference>
<feature type="transmembrane region" description="Helical" evidence="1">
    <location>
        <begin position="21"/>
        <end position="44"/>
    </location>
</feature>
<evidence type="ECO:0000313" key="3">
    <source>
        <dbReference type="EMBL" id="GAA0661150.1"/>
    </source>
</evidence>
<dbReference type="InterPro" id="IPR013990">
    <property type="entry name" value="WHy-dom"/>
</dbReference>
<organism evidence="3 4">
    <name type="scientific">Natronoarchaeum mannanilyticum</name>
    <dbReference type="NCBI Taxonomy" id="926360"/>
    <lineage>
        <taxon>Archaea</taxon>
        <taxon>Methanobacteriati</taxon>
        <taxon>Methanobacteriota</taxon>
        <taxon>Stenosarchaea group</taxon>
        <taxon>Halobacteria</taxon>
        <taxon>Halobacteriales</taxon>
        <taxon>Natronoarchaeaceae</taxon>
    </lineage>
</organism>
<dbReference type="EMBL" id="BAAADV010000001">
    <property type="protein sequence ID" value="GAA0661150.1"/>
    <property type="molecule type" value="Genomic_DNA"/>
</dbReference>
<dbReference type="InterPro" id="IPR013783">
    <property type="entry name" value="Ig-like_fold"/>
</dbReference>
<keyword evidence="1" id="KW-0472">Membrane</keyword>
<dbReference type="SUPFAM" id="SSF117070">
    <property type="entry name" value="LEA14-like"/>
    <property type="match status" value="2"/>
</dbReference>
<dbReference type="SMART" id="SM00769">
    <property type="entry name" value="WHy"/>
    <property type="match status" value="2"/>
</dbReference>
<feature type="domain" description="Water stress and hypersensitive response" evidence="2">
    <location>
        <begin position="199"/>
        <end position="317"/>
    </location>
</feature>
<gene>
    <name evidence="3" type="ORF">GCM10009020_01610</name>
</gene>
<dbReference type="Gene3D" id="2.60.40.10">
    <property type="entry name" value="Immunoglobulins"/>
    <property type="match status" value="2"/>
</dbReference>
<dbReference type="AlphaFoldDB" id="A0AAV3T5V4"/>
<sequence>MDLPDDFGALQALLLGSKLRVAGTVVLTLSVMLGAAVGLGVLGVPGVAAVDNEFGAVDESTTTIETDLVISNPNPVGVTLGDVRIDYGVSMNDVRVANGSREGVSLRPGNSTTELTTRMDNRQIPPWFASHVRNGERSRLVVDADVTSERLGRSKQFSIERSIETDLIGQFDSNETRPVEVEDSAITATPLVENPVLYVNETSADWGTVSRDRTPMNVEFVAYNPQAYPLTVTEIDYEITMNDVLVGEGGSETNAAILPDRSERIETTTAITNDNLDEWWVTHLENEQVTQLEIRFYATVEIEGQEFRVPVRALDHEETIETSIFEGEDS</sequence>
<name>A0AAV3T5V4_9EURY</name>